<feature type="coiled-coil region" evidence="7">
    <location>
        <begin position="1109"/>
        <end position="1136"/>
    </location>
</feature>
<sequence>MEVTAGPLGALLPKLTKLLQDEYNLEKHVREGIKSLEIELKMMNAALHKVAEVPLDQLDDQVKIWASNVREISYDMEDAVDAFMVRVEDDSHSRPNTFKKRVNWSIKMISKLFKKAKELHQIADAIKEAQALAQQMAGLRERYSGLELQNSGVAATIDPRLTALYIDATDLVGIDHAREELIKILTEGEDSSKQQLKIISIVGFGGLGKTTLARAVHEKIGAQFDCAAFVSVSRNPDIRMIFKKILHQLEKEKYTNINESSWDETQLIDELREFLQDKRYFIIIDDLWDVRVWDYIKCAFPKDNLGSRLIMTTRNVNVSKACCSANNDIIYKMKPLSDDDSKKLFYKRIFPHGNGCPCELEEVSNEILKKCGGVPLAIITIASLLANKEIQTKDQWYTLHNSIGRGLTEGRNVEDMQKILSFSYYDLPSHLKSCLLCLSVFPEDYEISRDRLIWRWIAEGFVQQTQKDGSLFEQGENYFNELINRNMIQPIDIDAEGKAKACRVHDMVLDLICHLSSEHNFITVFDDIGNITSSGKKIRRLSLQYSMTECNTTWCTMTTLQVRSLTIFSPSINLMPSLSSFKMIRVLDLEGCDLGKSNQLNLMHVGCLLHLRYLGLRDTLSIKWSSKHGERSIGTYVIRELPTQIGKLEFLQTLDLVRSGIKELPVSVVQLRRLMCLHVDYHTRLPNGLGKMTALEELSYISTSHFVDIVKELRQLTRLRVLAIRWEELGEKQDKAFVDCLGSLHKLQSLEIDALGGGMNLMKECWVPPVSLRRFLPREPTNSFSTLPAWINPSLLITCLDIWVDQVRSGDIQILGELPALCSITFRAIGSIEESVVERFVVSTNAFQRATECTFFNFVTVPSMFPRGAMPRVRYLDFTLLAWDNNMAIGNGSSGDLDLAMGHLPSLECVSVMLWCKKASRAELAGGIFLEIDITIDNSQYDRNWMDALHSSGDDVETKLTISTYFDMLFVGSIYFVSVLSLQVAQSLLVTAGAMRALLPKLAKLLKDEYNLEKHVREGVKSLEIELTMMHAALRKVAEVPLDQLDDQVKIWASKVREISYDMEDAVDAFMVRVEDDSHSGPSTFKNRVKRSIKKISKLFRKAKELHQIADAIKEAQALAQQMAGLRERYSGLELQNSGVAATIDPRLTALYIDATDLVGIDHAREELIKILTEGEDSCKQQLKIISIVGFGGLGKTTLARAVHEKIAAQFDCAAFVSISRNPDIRMIFKKILHQLEKEKYANINESSWDDTQLIDELREFLQDKRAIGSIEERVVERFVVSTNAFQRATECTFFNFVTVPSMFPRGAMPRVRFLHFSLLAWDNNMTIGNGSREVEAVEAALRRATDVHPNNPTLVVVRYHAGHLREQENNLADVEDEKESSPPSLAGSIFLEIDITIDNMSMYAELAVIGFVSNDRNRMDKLHSSGDDVETKLTISTYFEMVFVGSIYFVSVLLLQVAQLHIEIYI</sequence>
<dbReference type="Pfam" id="PF23598">
    <property type="entry name" value="LRR_14"/>
    <property type="match status" value="1"/>
</dbReference>
<dbReference type="OMA" id="HVGCLLH"/>
<accession>A0A0E0QVT7</accession>
<dbReference type="SUPFAM" id="SSF52540">
    <property type="entry name" value="P-loop containing nucleoside triphosphate hydrolases"/>
    <property type="match status" value="2"/>
</dbReference>
<dbReference type="PANTHER" id="PTHR19338">
    <property type="entry name" value="TRANSLOCASE OF INNER MITOCHONDRIAL MEMBRANE 13 HOMOLOG"/>
    <property type="match status" value="1"/>
</dbReference>
<evidence type="ECO:0000259" key="11">
    <source>
        <dbReference type="Pfam" id="PF23598"/>
    </source>
</evidence>
<dbReference type="InterPro" id="IPR041118">
    <property type="entry name" value="Rx_N"/>
</dbReference>
<dbReference type="InterPro" id="IPR058922">
    <property type="entry name" value="WHD_DRP"/>
</dbReference>
<dbReference type="GO" id="GO:0002758">
    <property type="term" value="P:innate immune response-activating signaling pathway"/>
    <property type="evidence" value="ECO:0007669"/>
    <property type="project" value="UniProtKB-ARBA"/>
</dbReference>
<dbReference type="InterPro" id="IPR036388">
    <property type="entry name" value="WH-like_DNA-bd_sf"/>
</dbReference>
<feature type="domain" description="NB-ARC" evidence="8">
    <location>
        <begin position="179"/>
        <end position="351"/>
    </location>
</feature>
<evidence type="ECO:0000313" key="12">
    <source>
        <dbReference type="EnsemblPlants" id="ORUFI10G01110.1"/>
    </source>
</evidence>
<dbReference type="SUPFAM" id="SSF52047">
    <property type="entry name" value="RNI-like"/>
    <property type="match status" value="1"/>
</dbReference>
<dbReference type="Gene3D" id="1.20.5.4130">
    <property type="match status" value="2"/>
</dbReference>
<evidence type="ECO:0000256" key="6">
    <source>
        <dbReference type="ARBA" id="ARBA00023054"/>
    </source>
</evidence>
<evidence type="ECO:0000313" key="13">
    <source>
        <dbReference type="Proteomes" id="UP000008022"/>
    </source>
</evidence>
<dbReference type="GO" id="GO:0042742">
    <property type="term" value="P:defense response to bacterium"/>
    <property type="evidence" value="ECO:0007669"/>
    <property type="project" value="UniProtKB-ARBA"/>
</dbReference>
<evidence type="ECO:0000256" key="7">
    <source>
        <dbReference type="SAM" id="Coils"/>
    </source>
</evidence>
<dbReference type="Gene3D" id="3.80.10.10">
    <property type="entry name" value="Ribonuclease Inhibitor"/>
    <property type="match status" value="1"/>
</dbReference>
<evidence type="ECO:0000259" key="9">
    <source>
        <dbReference type="Pfam" id="PF18052"/>
    </source>
</evidence>
<keyword evidence="13" id="KW-1185">Reference proteome</keyword>
<comment type="similarity">
    <text evidence="1">Belongs to the disease resistance NB-LRR family.</text>
</comment>
<dbReference type="Proteomes" id="UP000008022">
    <property type="component" value="Unassembled WGS sequence"/>
</dbReference>
<evidence type="ECO:0000256" key="5">
    <source>
        <dbReference type="ARBA" id="ARBA00022821"/>
    </source>
</evidence>
<keyword evidence="6 7" id="KW-0175">Coiled coil</keyword>
<dbReference type="CDD" id="cd14798">
    <property type="entry name" value="RX-CC_like"/>
    <property type="match status" value="2"/>
</dbReference>
<evidence type="ECO:0000259" key="10">
    <source>
        <dbReference type="Pfam" id="PF23559"/>
    </source>
</evidence>
<dbReference type="Pfam" id="PF00931">
    <property type="entry name" value="NB-ARC"/>
    <property type="match status" value="2"/>
</dbReference>
<dbReference type="PRINTS" id="PR00364">
    <property type="entry name" value="DISEASERSIST"/>
</dbReference>
<name>A0A0E0QVT7_ORYRU</name>
<dbReference type="Gramene" id="ORUFI10G01110.1">
    <property type="protein sequence ID" value="ORUFI10G01110.1"/>
    <property type="gene ID" value="ORUFI10G01110"/>
</dbReference>
<feature type="domain" description="NB-ARC" evidence="8">
    <location>
        <begin position="1166"/>
        <end position="1268"/>
    </location>
</feature>
<dbReference type="InterPro" id="IPR027417">
    <property type="entry name" value="P-loop_NTPase"/>
</dbReference>
<dbReference type="Gene3D" id="3.40.50.300">
    <property type="entry name" value="P-loop containing nucleotide triphosphate hydrolases"/>
    <property type="match status" value="2"/>
</dbReference>
<evidence type="ECO:0000256" key="1">
    <source>
        <dbReference type="ARBA" id="ARBA00008894"/>
    </source>
</evidence>
<dbReference type="GO" id="GO:0043531">
    <property type="term" value="F:ADP binding"/>
    <property type="evidence" value="ECO:0007669"/>
    <property type="project" value="InterPro"/>
</dbReference>
<dbReference type="EnsemblPlants" id="ORUFI10G01110.1">
    <property type="protein sequence ID" value="ORUFI10G01110.1"/>
    <property type="gene ID" value="ORUFI10G01110"/>
</dbReference>
<proteinExistence type="inferred from homology"/>
<feature type="coiled-coil region" evidence="7">
    <location>
        <begin position="122"/>
        <end position="149"/>
    </location>
</feature>
<dbReference type="STRING" id="4529.A0A0E0QVT7"/>
<reference evidence="13" key="1">
    <citation type="submission" date="2013-06" db="EMBL/GenBank/DDBJ databases">
        <authorList>
            <person name="Zhao Q."/>
        </authorList>
    </citation>
    <scope>NUCLEOTIDE SEQUENCE</scope>
    <source>
        <strain evidence="13">cv. W1943</strain>
    </source>
</reference>
<keyword evidence="3" id="KW-0677">Repeat</keyword>
<organism evidence="12 13">
    <name type="scientific">Oryza rufipogon</name>
    <name type="common">Brownbeard rice</name>
    <name type="synonym">Asian wild rice</name>
    <dbReference type="NCBI Taxonomy" id="4529"/>
    <lineage>
        <taxon>Eukaryota</taxon>
        <taxon>Viridiplantae</taxon>
        <taxon>Streptophyta</taxon>
        <taxon>Embryophyta</taxon>
        <taxon>Tracheophyta</taxon>
        <taxon>Spermatophyta</taxon>
        <taxon>Magnoliopsida</taxon>
        <taxon>Liliopsida</taxon>
        <taxon>Poales</taxon>
        <taxon>Poaceae</taxon>
        <taxon>BOP clade</taxon>
        <taxon>Oryzoideae</taxon>
        <taxon>Oryzeae</taxon>
        <taxon>Oryzinae</taxon>
        <taxon>Oryza</taxon>
    </lineage>
</organism>
<evidence type="ECO:0000256" key="3">
    <source>
        <dbReference type="ARBA" id="ARBA00022737"/>
    </source>
</evidence>
<dbReference type="FunFam" id="1.10.10.10:FF:000322">
    <property type="entry name" value="Probable disease resistance protein At1g63360"/>
    <property type="match status" value="1"/>
</dbReference>
<keyword evidence="4" id="KW-0547">Nucleotide-binding</keyword>
<dbReference type="InterPro" id="IPR038005">
    <property type="entry name" value="RX-like_CC"/>
</dbReference>
<dbReference type="eggNOG" id="KOG4658">
    <property type="taxonomic scope" value="Eukaryota"/>
</dbReference>
<feature type="domain" description="Disease resistance protein winged helix" evidence="10">
    <location>
        <begin position="440"/>
        <end position="512"/>
    </location>
</feature>
<dbReference type="InterPro" id="IPR055414">
    <property type="entry name" value="LRR_R13L4/SHOC2-like"/>
</dbReference>
<feature type="domain" description="Disease resistance N-terminal" evidence="9">
    <location>
        <begin position="9"/>
        <end position="97"/>
    </location>
</feature>
<feature type="domain" description="Disease resistance N-terminal" evidence="9">
    <location>
        <begin position="994"/>
        <end position="1084"/>
    </location>
</feature>
<keyword evidence="2" id="KW-0433">Leucine-rich repeat</keyword>
<dbReference type="PANTHER" id="PTHR19338:SF21">
    <property type="entry name" value="OS10G0124400 PROTEIN"/>
    <property type="match status" value="1"/>
</dbReference>
<dbReference type="Pfam" id="PF18052">
    <property type="entry name" value="Rx_N"/>
    <property type="match status" value="2"/>
</dbReference>
<dbReference type="InterPro" id="IPR032675">
    <property type="entry name" value="LRR_dom_sf"/>
</dbReference>
<keyword evidence="5" id="KW-0611">Plant defense</keyword>
<reference evidence="12" key="2">
    <citation type="submission" date="2015-06" db="UniProtKB">
        <authorList>
            <consortium name="EnsemblPlants"/>
        </authorList>
    </citation>
    <scope>IDENTIFICATION</scope>
</reference>
<dbReference type="InterPro" id="IPR042197">
    <property type="entry name" value="Apaf_helical"/>
</dbReference>
<feature type="domain" description="Disease resistance R13L4/SHOC-2-like LRR" evidence="11">
    <location>
        <begin position="561"/>
        <end position="924"/>
    </location>
</feature>
<dbReference type="Gene3D" id="1.10.8.430">
    <property type="entry name" value="Helical domain of apoptotic protease-activating factors"/>
    <property type="match status" value="1"/>
</dbReference>
<dbReference type="Gene3D" id="1.10.10.10">
    <property type="entry name" value="Winged helix-like DNA-binding domain superfamily/Winged helix DNA-binding domain"/>
    <property type="match status" value="1"/>
</dbReference>
<dbReference type="Pfam" id="PF23559">
    <property type="entry name" value="WHD_DRP"/>
    <property type="match status" value="1"/>
</dbReference>
<evidence type="ECO:0000256" key="4">
    <source>
        <dbReference type="ARBA" id="ARBA00022741"/>
    </source>
</evidence>
<dbReference type="FunFam" id="3.40.50.300:FF:001091">
    <property type="entry name" value="Probable disease resistance protein At1g61300"/>
    <property type="match status" value="1"/>
</dbReference>
<evidence type="ECO:0000256" key="2">
    <source>
        <dbReference type="ARBA" id="ARBA00022614"/>
    </source>
</evidence>
<evidence type="ECO:0008006" key="14">
    <source>
        <dbReference type="Google" id="ProtNLM"/>
    </source>
</evidence>
<evidence type="ECO:0000259" key="8">
    <source>
        <dbReference type="Pfam" id="PF00931"/>
    </source>
</evidence>
<protein>
    <recommendedName>
        <fullName evidence="14">AAA+ ATPase domain-containing protein</fullName>
    </recommendedName>
</protein>
<dbReference type="InterPro" id="IPR002182">
    <property type="entry name" value="NB-ARC"/>
</dbReference>
<dbReference type="GO" id="GO:0009626">
    <property type="term" value="P:plant-type hypersensitive response"/>
    <property type="evidence" value="ECO:0007669"/>
    <property type="project" value="UniProtKB-ARBA"/>
</dbReference>
<dbReference type="HOGENOM" id="CLU_000837_21_1_1"/>